<organism evidence="2 3">
    <name type="scientific">Aedes aegypti</name>
    <name type="common">Yellowfever mosquito</name>
    <name type="synonym">Culex aegypti</name>
    <dbReference type="NCBI Taxonomy" id="7159"/>
    <lineage>
        <taxon>Eukaryota</taxon>
        <taxon>Metazoa</taxon>
        <taxon>Ecdysozoa</taxon>
        <taxon>Arthropoda</taxon>
        <taxon>Hexapoda</taxon>
        <taxon>Insecta</taxon>
        <taxon>Pterygota</taxon>
        <taxon>Neoptera</taxon>
        <taxon>Endopterygota</taxon>
        <taxon>Diptera</taxon>
        <taxon>Nematocera</taxon>
        <taxon>Culicoidea</taxon>
        <taxon>Culicidae</taxon>
        <taxon>Culicinae</taxon>
        <taxon>Aedini</taxon>
        <taxon>Aedes</taxon>
        <taxon>Stegomyia</taxon>
    </lineage>
</organism>
<dbReference type="HOGENOM" id="CLU_2212103_0_0_1"/>
<feature type="region of interest" description="Disordered" evidence="1">
    <location>
        <begin position="1"/>
        <end position="107"/>
    </location>
</feature>
<reference evidence="2" key="3">
    <citation type="submission" date="2012-09" db="EMBL/GenBank/DDBJ databases">
        <authorList>
            <consortium name="VectorBase"/>
        </authorList>
    </citation>
    <scope>NUCLEOTIDE SEQUENCE</scope>
    <source>
        <strain evidence="2">Liverpool</strain>
    </source>
</reference>
<dbReference type="OMA" id="PNEDGTM"/>
<sequence>MRTSAPPNSAYFDKLHKSWGSADNIPNEDGTMPPPKYGSVKKRRPKRDVEYDPGNDHFSQSVPTTPSQTRAPIGILAENPDTESENLGDSDSDTACGFDSNWRPTYL</sequence>
<reference evidence="2" key="2">
    <citation type="journal article" date="2007" name="Science">
        <title>Genome sequence of Aedes aegypti, a major arbovirus vector.</title>
        <authorList>
            <person name="Nene V."/>
            <person name="Wortman J.R."/>
            <person name="Lawson D."/>
            <person name="Haas B."/>
            <person name="Kodira C."/>
            <person name="Tu Z.J."/>
            <person name="Loftus B."/>
            <person name="Xi Z."/>
            <person name="Megy K."/>
            <person name="Grabherr M."/>
            <person name="Ren Q."/>
            <person name="Zdobnov E.M."/>
            <person name="Lobo N.F."/>
            <person name="Campbell K.S."/>
            <person name="Brown S.E."/>
            <person name="Bonaldo M.F."/>
            <person name="Zhu J."/>
            <person name="Sinkins S.P."/>
            <person name="Hogenkamp D.G."/>
            <person name="Amedeo P."/>
            <person name="Arensburger P."/>
            <person name="Atkinson P.W."/>
            <person name="Bidwell S."/>
            <person name="Biedler J."/>
            <person name="Birney E."/>
            <person name="Bruggner R.V."/>
            <person name="Costas J."/>
            <person name="Coy M.R."/>
            <person name="Crabtree J."/>
            <person name="Crawford M."/>
            <person name="Debruyn B."/>
            <person name="Decaprio D."/>
            <person name="Eiglmeier K."/>
            <person name="Eisenstadt E."/>
            <person name="El-Dorry H."/>
            <person name="Gelbart W.M."/>
            <person name="Gomes S.L."/>
            <person name="Hammond M."/>
            <person name="Hannick L.I."/>
            <person name="Hogan J.R."/>
            <person name="Holmes M.H."/>
            <person name="Jaffe D."/>
            <person name="Johnston J.S."/>
            <person name="Kennedy R.C."/>
            <person name="Koo H."/>
            <person name="Kravitz S."/>
            <person name="Kriventseva E.V."/>
            <person name="Kulp D."/>
            <person name="Labutti K."/>
            <person name="Lee E."/>
            <person name="Li S."/>
            <person name="Lovin D.D."/>
            <person name="Mao C."/>
            <person name="Mauceli E."/>
            <person name="Menck C.F."/>
            <person name="Miller J.R."/>
            <person name="Montgomery P."/>
            <person name="Mori A."/>
            <person name="Nascimento A.L."/>
            <person name="Naveira H.F."/>
            <person name="Nusbaum C."/>
            <person name="O'leary S."/>
            <person name="Orvis J."/>
            <person name="Pertea M."/>
            <person name="Quesneville H."/>
            <person name="Reidenbach K.R."/>
            <person name="Rogers Y.H."/>
            <person name="Roth C.W."/>
            <person name="Schneider J.R."/>
            <person name="Schatz M."/>
            <person name="Shumway M."/>
            <person name="Stanke M."/>
            <person name="Stinson E.O."/>
            <person name="Tubio J.M."/>
            <person name="Vanzee J.P."/>
            <person name="Verjovski-Almeida S."/>
            <person name="Werner D."/>
            <person name="White O."/>
            <person name="Wyder S."/>
            <person name="Zeng Q."/>
            <person name="Zhao Q."/>
            <person name="Zhao Y."/>
            <person name="Hill C.A."/>
            <person name="Raikhel A.S."/>
            <person name="Soares M.B."/>
            <person name="Knudson D.L."/>
            <person name="Lee N.H."/>
            <person name="Galagan J."/>
            <person name="Salzberg S.L."/>
            <person name="Paulsen I.T."/>
            <person name="Dimopoulos G."/>
            <person name="Collins F.H."/>
            <person name="Birren B."/>
            <person name="Fraser-Liggett C.M."/>
            <person name="Severson D.W."/>
        </authorList>
    </citation>
    <scope>NUCLEOTIDE SEQUENCE [LARGE SCALE GENOMIC DNA]</scope>
    <source>
        <strain evidence="2">Liverpool</strain>
    </source>
</reference>
<dbReference type="VEuPathDB" id="VectorBase:AAEL019846"/>
<proteinExistence type="predicted"/>
<dbReference type="STRING" id="7159.Q16TU4"/>
<protein>
    <submittedName>
        <fullName evidence="2">AAEL010122-PA</fullName>
    </submittedName>
</protein>
<feature type="compositionally biased region" description="Acidic residues" evidence="1">
    <location>
        <begin position="80"/>
        <end position="92"/>
    </location>
</feature>
<evidence type="ECO:0000256" key="1">
    <source>
        <dbReference type="SAM" id="MobiDB-lite"/>
    </source>
</evidence>
<evidence type="ECO:0000313" key="3">
    <source>
        <dbReference type="Proteomes" id="UP000682892"/>
    </source>
</evidence>
<dbReference type="PhylomeDB" id="Q16TU4"/>
<dbReference type="eggNOG" id="KOG0504">
    <property type="taxonomic scope" value="Eukaryota"/>
</dbReference>
<dbReference type="PaxDb" id="7159-AAEL010122-PA"/>
<evidence type="ECO:0000313" key="2">
    <source>
        <dbReference type="EMBL" id="EAT37948.1"/>
    </source>
</evidence>
<dbReference type="EMBL" id="CH477639">
    <property type="protein sequence ID" value="EAT37948.1"/>
    <property type="molecule type" value="Genomic_DNA"/>
</dbReference>
<dbReference type="Proteomes" id="UP000682892">
    <property type="component" value="Unassembled WGS sequence"/>
</dbReference>
<accession>Q16TU4</accession>
<reference evidence="2" key="1">
    <citation type="submission" date="2005-10" db="EMBL/GenBank/DDBJ databases">
        <authorList>
            <person name="Loftus B.J."/>
            <person name="Nene V.M."/>
            <person name="Hannick L.I."/>
            <person name="Bidwell S."/>
            <person name="Haas B."/>
            <person name="Amedeo P."/>
            <person name="Orvis J."/>
            <person name="Wortman J.R."/>
            <person name="White O.R."/>
            <person name="Salzberg S."/>
            <person name="Shumway M."/>
            <person name="Koo H."/>
            <person name="Zhao Y."/>
            <person name="Holmes M."/>
            <person name="Miller J."/>
            <person name="Schatz M."/>
            <person name="Pop M."/>
            <person name="Pai G."/>
            <person name="Utterback T."/>
            <person name="Rogers Y.-H."/>
            <person name="Kravitz S."/>
            <person name="Fraser C.M."/>
        </authorList>
    </citation>
    <scope>NUCLEOTIDE SEQUENCE</scope>
    <source>
        <strain evidence="2">Liverpool</strain>
    </source>
</reference>
<dbReference type="AlphaFoldDB" id="Q16TU4"/>
<gene>
    <name evidence="2" type="ORF">AaeL_AAEL010122</name>
</gene>
<name>Q16TU4_AEDAE</name>
<feature type="compositionally biased region" description="Polar residues" evidence="1">
    <location>
        <begin position="57"/>
        <end position="70"/>
    </location>
</feature>